<dbReference type="EMBL" id="FNQE01000010">
    <property type="protein sequence ID" value="SDY87738.1"/>
    <property type="molecule type" value="Genomic_DNA"/>
</dbReference>
<keyword evidence="4 6" id="KW-1133">Transmembrane helix</keyword>
<feature type="transmembrane region" description="Helical" evidence="6">
    <location>
        <begin position="312"/>
        <end position="330"/>
    </location>
</feature>
<dbReference type="GO" id="GO:0022857">
    <property type="term" value="F:transmembrane transporter activity"/>
    <property type="evidence" value="ECO:0007669"/>
    <property type="project" value="InterPro"/>
</dbReference>
<dbReference type="AlphaFoldDB" id="A0A1H3NFT8"/>
<feature type="transmembrane region" description="Helical" evidence="6">
    <location>
        <begin position="144"/>
        <end position="168"/>
    </location>
</feature>
<reference evidence="7 8" key="1">
    <citation type="submission" date="2016-10" db="EMBL/GenBank/DDBJ databases">
        <authorList>
            <person name="de Groot N.N."/>
        </authorList>
    </citation>
    <scope>NUCLEOTIDE SEQUENCE [LARGE SCALE GENOMIC DNA]</scope>
    <source>
        <strain evidence="7 8">DSM 21650</strain>
    </source>
</reference>
<keyword evidence="3 6" id="KW-0812">Transmembrane</keyword>
<dbReference type="GO" id="GO:0005886">
    <property type="term" value="C:plasma membrane"/>
    <property type="evidence" value="ECO:0007669"/>
    <property type="project" value="UniProtKB-SubCell"/>
</dbReference>
<protein>
    <submittedName>
        <fullName evidence="7">Simple sugar transport system permease protein</fullName>
    </submittedName>
</protein>
<keyword evidence="7" id="KW-0762">Sugar transport</keyword>
<feature type="transmembrane region" description="Helical" evidence="6">
    <location>
        <begin position="106"/>
        <end position="132"/>
    </location>
</feature>
<evidence type="ECO:0000256" key="4">
    <source>
        <dbReference type="ARBA" id="ARBA00022989"/>
    </source>
</evidence>
<name>A0A1H3NFT8_9FIRM</name>
<dbReference type="PANTHER" id="PTHR32196:SF15">
    <property type="entry name" value="SUGAR ABC TRANSPORTER PERMEASE PROTEIN"/>
    <property type="match status" value="1"/>
</dbReference>
<feature type="transmembrane region" description="Helical" evidence="6">
    <location>
        <begin position="28"/>
        <end position="53"/>
    </location>
</feature>
<dbReference type="Pfam" id="PF02653">
    <property type="entry name" value="BPD_transp_2"/>
    <property type="match status" value="1"/>
</dbReference>
<dbReference type="RefSeq" id="WP_244270476.1">
    <property type="nucleotide sequence ID" value="NZ_FNQE01000010.1"/>
</dbReference>
<feature type="transmembrane region" description="Helical" evidence="6">
    <location>
        <begin position="205"/>
        <end position="226"/>
    </location>
</feature>
<evidence type="ECO:0000256" key="1">
    <source>
        <dbReference type="ARBA" id="ARBA00004651"/>
    </source>
</evidence>
<dbReference type="STRING" id="415015.SAMN05660462_01105"/>
<evidence type="ECO:0000256" key="2">
    <source>
        <dbReference type="ARBA" id="ARBA00022475"/>
    </source>
</evidence>
<organism evidence="7 8">
    <name type="scientific">Proteiniborus ethanoligenes</name>
    <dbReference type="NCBI Taxonomy" id="415015"/>
    <lineage>
        <taxon>Bacteria</taxon>
        <taxon>Bacillati</taxon>
        <taxon>Bacillota</taxon>
        <taxon>Clostridia</taxon>
        <taxon>Eubacteriales</taxon>
        <taxon>Proteiniborus</taxon>
    </lineage>
</organism>
<evidence type="ECO:0000313" key="7">
    <source>
        <dbReference type="EMBL" id="SDY87738.1"/>
    </source>
</evidence>
<evidence type="ECO:0000256" key="6">
    <source>
        <dbReference type="SAM" id="Phobius"/>
    </source>
</evidence>
<accession>A0A1H3NFT8</accession>
<keyword evidence="7" id="KW-0813">Transport</keyword>
<evidence type="ECO:0000256" key="5">
    <source>
        <dbReference type="ARBA" id="ARBA00023136"/>
    </source>
</evidence>
<dbReference type="InterPro" id="IPR001851">
    <property type="entry name" value="ABC_transp_permease"/>
</dbReference>
<dbReference type="Proteomes" id="UP000198625">
    <property type="component" value="Unassembled WGS sequence"/>
</dbReference>
<sequence>MGTNIRLEDLDMEKKNIGKTLGKFFKKYAVPIIFLVLCLVGYVFAEIPFIFLLNEIIIRLARNSFLVLSLIIPVIAGMGLNFGIVLGAMAGQVALIIIANLPIEGIWAFLLAIGISTPIAIVFGYLTGIVLNKAIGKEMITSMILGYFANGLYQLAFLVLAGPIIPIINESLLLSTGIGIKNTIDLSNIRYALDDVIKIKPYPGLSIPIFTMVMVGILCILLTFFFRTKLGQDMRATGQNLHIAKVSGINVGRTRIIATIISTILAAWGQLIFLQNIGTLNTYGSHEQVGLFAVASLLVGGASVTKATFSQALLGTFLFHMLFIISPFAGQNLMNNSQIGEFFRVFVAYGVIGIALALHAWQRKGEL</sequence>
<evidence type="ECO:0000313" key="8">
    <source>
        <dbReference type="Proteomes" id="UP000198625"/>
    </source>
</evidence>
<feature type="transmembrane region" description="Helical" evidence="6">
    <location>
        <begin position="342"/>
        <end position="361"/>
    </location>
</feature>
<feature type="transmembrane region" description="Helical" evidence="6">
    <location>
        <begin position="256"/>
        <end position="277"/>
    </location>
</feature>
<comment type="subcellular location">
    <subcellularLocation>
        <location evidence="1">Cell membrane</location>
        <topology evidence="1">Multi-pass membrane protein</topology>
    </subcellularLocation>
</comment>
<gene>
    <name evidence="7" type="ORF">SAMN05660462_01105</name>
</gene>
<keyword evidence="5 6" id="KW-0472">Membrane</keyword>
<proteinExistence type="predicted"/>
<keyword evidence="2" id="KW-1003">Cell membrane</keyword>
<feature type="transmembrane region" description="Helical" evidence="6">
    <location>
        <begin position="65"/>
        <end position="86"/>
    </location>
</feature>
<keyword evidence="8" id="KW-1185">Reference proteome</keyword>
<dbReference type="PANTHER" id="PTHR32196">
    <property type="entry name" value="ABC TRANSPORTER PERMEASE PROTEIN YPHD-RELATED-RELATED"/>
    <property type="match status" value="1"/>
</dbReference>
<evidence type="ECO:0000256" key="3">
    <source>
        <dbReference type="ARBA" id="ARBA00022692"/>
    </source>
</evidence>